<gene>
    <name evidence="7" type="ORF">QTL97_17575</name>
</gene>
<dbReference type="PROSITE" id="PS51898">
    <property type="entry name" value="TYR_RECOMBINASE"/>
    <property type="match status" value="1"/>
</dbReference>
<dbReference type="Proteomes" id="UP001271648">
    <property type="component" value="Unassembled WGS sequence"/>
</dbReference>
<dbReference type="InterPro" id="IPR010998">
    <property type="entry name" value="Integrase_recombinase_N"/>
</dbReference>
<dbReference type="InterPro" id="IPR011010">
    <property type="entry name" value="DNA_brk_join_enz"/>
</dbReference>
<dbReference type="EMBL" id="JAUBDJ010000017">
    <property type="protein sequence ID" value="MDW0118737.1"/>
    <property type="molecule type" value="Genomic_DNA"/>
</dbReference>
<proteinExistence type="inferred from homology"/>
<dbReference type="Pfam" id="PF00589">
    <property type="entry name" value="Phage_integrase"/>
    <property type="match status" value="1"/>
</dbReference>
<keyword evidence="8" id="KW-1185">Reference proteome</keyword>
<dbReference type="GO" id="GO:0006310">
    <property type="term" value="P:DNA recombination"/>
    <property type="evidence" value="ECO:0007669"/>
    <property type="project" value="UniProtKB-KW"/>
</dbReference>
<dbReference type="AlphaFoldDB" id="A0AAW9AB62"/>
<dbReference type="InterPro" id="IPR050090">
    <property type="entry name" value="Tyrosine_recombinase_XerCD"/>
</dbReference>
<dbReference type="InterPro" id="IPR002104">
    <property type="entry name" value="Integrase_catalytic"/>
</dbReference>
<evidence type="ECO:0000256" key="4">
    <source>
        <dbReference type="PROSITE-ProRule" id="PRU01248"/>
    </source>
</evidence>
<reference evidence="7 8" key="1">
    <citation type="submission" date="2023-06" db="EMBL/GenBank/DDBJ databases">
        <title>Sporosarcina sp. nov., isolated from Korean traditional fermented seafood 'Jeotgal'.</title>
        <authorList>
            <person name="Yang A.I."/>
            <person name="Shin N.-R."/>
        </authorList>
    </citation>
    <scope>NUCLEOTIDE SEQUENCE [LARGE SCALE GENOMIC DNA]</scope>
    <source>
        <strain evidence="7 8">KCTC43456</strain>
    </source>
</reference>
<accession>A0AAW9AB62</accession>
<dbReference type="RefSeq" id="WP_317941365.1">
    <property type="nucleotide sequence ID" value="NZ_JAUBDJ010000017.1"/>
</dbReference>
<name>A0AAW9AB62_9BACL</name>
<evidence type="ECO:0000256" key="1">
    <source>
        <dbReference type="ARBA" id="ARBA00008857"/>
    </source>
</evidence>
<keyword evidence="3" id="KW-0233">DNA recombination</keyword>
<sequence length="329" mass="38416">MVFEKFLEAKQKQNLRASTLNEHVGLFKSITKFHESRSDRTLYLSDITTQFIADYVYWMKNEAVRYEGHKYFPEHAQTVGLSDATIEGRLKYLKTFVNWCLKEEMLKDNPFNKFEGFRKDEVEIEILTREELNNLLKVVKGHSNKSFKNFRDYVLLHLLVDSMLRITECLLISPHDIDHTNRTIIIRSTNAKSRKARIVPLSNKTYRLLLQLQEENALFEGEVDDLLFLSLSGRMLNNNNVLRDFKKYALEAGITKRFYIHLLRHSAATHYLSSSGDVESLRLILGHSDLRIVLNYVHMADNTVIEKHANAGFFGSDNLISRKRDNKRN</sequence>
<dbReference type="InterPro" id="IPR013762">
    <property type="entry name" value="Integrase-like_cat_sf"/>
</dbReference>
<evidence type="ECO:0000313" key="7">
    <source>
        <dbReference type="EMBL" id="MDW0118737.1"/>
    </source>
</evidence>
<evidence type="ECO:0000313" key="8">
    <source>
        <dbReference type="Proteomes" id="UP001271648"/>
    </source>
</evidence>
<dbReference type="Gene3D" id="1.10.443.10">
    <property type="entry name" value="Intergrase catalytic core"/>
    <property type="match status" value="1"/>
</dbReference>
<comment type="similarity">
    <text evidence="1">Belongs to the 'phage' integrase family.</text>
</comment>
<feature type="domain" description="Core-binding (CB)" evidence="6">
    <location>
        <begin position="1"/>
        <end position="101"/>
    </location>
</feature>
<keyword evidence="2 4" id="KW-0238">DNA-binding</keyword>
<dbReference type="InterPro" id="IPR044068">
    <property type="entry name" value="CB"/>
</dbReference>
<feature type="domain" description="Tyr recombinase" evidence="5">
    <location>
        <begin position="122"/>
        <end position="309"/>
    </location>
</feature>
<evidence type="ECO:0000259" key="6">
    <source>
        <dbReference type="PROSITE" id="PS51900"/>
    </source>
</evidence>
<dbReference type="GO" id="GO:0015074">
    <property type="term" value="P:DNA integration"/>
    <property type="evidence" value="ECO:0007669"/>
    <property type="project" value="InterPro"/>
</dbReference>
<evidence type="ECO:0000256" key="3">
    <source>
        <dbReference type="ARBA" id="ARBA00023172"/>
    </source>
</evidence>
<dbReference type="SUPFAM" id="SSF56349">
    <property type="entry name" value="DNA breaking-rejoining enzymes"/>
    <property type="match status" value="1"/>
</dbReference>
<evidence type="ECO:0000259" key="5">
    <source>
        <dbReference type="PROSITE" id="PS51898"/>
    </source>
</evidence>
<dbReference type="Pfam" id="PF13102">
    <property type="entry name" value="Phage_int_SAM_5"/>
    <property type="match status" value="1"/>
</dbReference>
<dbReference type="PANTHER" id="PTHR30349">
    <property type="entry name" value="PHAGE INTEGRASE-RELATED"/>
    <property type="match status" value="1"/>
</dbReference>
<dbReference type="PROSITE" id="PS51900">
    <property type="entry name" value="CB"/>
    <property type="match status" value="1"/>
</dbReference>
<dbReference type="CDD" id="cd00397">
    <property type="entry name" value="DNA_BRE_C"/>
    <property type="match status" value="1"/>
</dbReference>
<evidence type="ECO:0000256" key="2">
    <source>
        <dbReference type="ARBA" id="ARBA00023125"/>
    </source>
</evidence>
<dbReference type="GO" id="GO:0003677">
    <property type="term" value="F:DNA binding"/>
    <property type="evidence" value="ECO:0007669"/>
    <property type="project" value="UniProtKB-UniRule"/>
</dbReference>
<dbReference type="Gene3D" id="1.10.150.130">
    <property type="match status" value="1"/>
</dbReference>
<organism evidence="7 8">
    <name type="scientific">Sporosarcina thermotolerans</name>
    <dbReference type="NCBI Taxonomy" id="633404"/>
    <lineage>
        <taxon>Bacteria</taxon>
        <taxon>Bacillati</taxon>
        <taxon>Bacillota</taxon>
        <taxon>Bacilli</taxon>
        <taxon>Bacillales</taxon>
        <taxon>Caryophanaceae</taxon>
        <taxon>Sporosarcina</taxon>
    </lineage>
</organism>
<dbReference type="PANTHER" id="PTHR30349:SF41">
    <property type="entry name" value="INTEGRASE_RECOMBINASE PROTEIN MJ0367-RELATED"/>
    <property type="match status" value="1"/>
</dbReference>
<comment type="caution">
    <text evidence="7">The sequence shown here is derived from an EMBL/GenBank/DDBJ whole genome shotgun (WGS) entry which is preliminary data.</text>
</comment>
<dbReference type="InterPro" id="IPR025269">
    <property type="entry name" value="SAM-like_dom"/>
</dbReference>
<protein>
    <submittedName>
        <fullName evidence="7">Tyrosine-type recombinase/integrase</fullName>
    </submittedName>
</protein>